<evidence type="ECO:0000313" key="3">
    <source>
        <dbReference type="Proteomes" id="UP000326881"/>
    </source>
</evidence>
<feature type="signal peptide" evidence="1">
    <location>
        <begin position="1"/>
        <end position="25"/>
    </location>
</feature>
<sequence>MKRLLQLGIPAFATAIAAFTLPASASLEFSSDYSAIQRDDVVLAQYAGPVSCVPQGAHYVPSFIRAMDGTIIGVGYIEVESTASEC</sequence>
<accession>A0A5Q0BZG6</accession>
<keyword evidence="3" id="KW-1185">Reference proteome</keyword>
<feature type="chain" id="PRO_5024826854" evidence="1">
    <location>
        <begin position="26"/>
        <end position="86"/>
    </location>
</feature>
<dbReference type="EMBL" id="CP043498">
    <property type="protein sequence ID" value="QFY59016.1"/>
    <property type="molecule type" value="Genomic_DNA"/>
</dbReference>
<keyword evidence="1" id="KW-0732">Signal</keyword>
<proteinExistence type="predicted"/>
<dbReference type="OrthoDB" id="8383340at2"/>
<gene>
    <name evidence="2" type="ORF">FZ934_00260</name>
</gene>
<dbReference type="AlphaFoldDB" id="A0A5Q0BZG6"/>
<dbReference type="KEGG" id="rgr:FZ934_00260"/>
<dbReference type="RefSeq" id="WP_153269423.1">
    <property type="nucleotide sequence ID" value="NZ_CP043498.1"/>
</dbReference>
<name>A0A5Q0BZG6_9HYPH</name>
<organism evidence="2 3">
    <name type="scientific">Rhizobium grahamii</name>
    <dbReference type="NCBI Taxonomy" id="1120045"/>
    <lineage>
        <taxon>Bacteria</taxon>
        <taxon>Pseudomonadati</taxon>
        <taxon>Pseudomonadota</taxon>
        <taxon>Alphaproteobacteria</taxon>
        <taxon>Hyphomicrobiales</taxon>
        <taxon>Rhizobiaceae</taxon>
        <taxon>Rhizobium/Agrobacterium group</taxon>
        <taxon>Rhizobium</taxon>
    </lineage>
</organism>
<evidence type="ECO:0000256" key="1">
    <source>
        <dbReference type="SAM" id="SignalP"/>
    </source>
</evidence>
<protein>
    <submittedName>
        <fullName evidence="2">Uncharacterized protein</fullName>
    </submittedName>
</protein>
<dbReference type="Proteomes" id="UP000326881">
    <property type="component" value="Chromosome"/>
</dbReference>
<reference evidence="2 3" key="1">
    <citation type="submission" date="2019-08" db="EMBL/GenBank/DDBJ databases">
        <title>Prosopis cineraria nodule microbiome.</title>
        <authorList>
            <person name="Ali R."/>
            <person name="Chaluvadi S.R."/>
            <person name="Wang X."/>
        </authorList>
    </citation>
    <scope>NUCLEOTIDE SEQUENCE [LARGE SCALE GENOMIC DNA]</scope>
    <source>
        <strain evidence="2 3">BG7</strain>
    </source>
</reference>
<evidence type="ECO:0000313" key="2">
    <source>
        <dbReference type="EMBL" id="QFY59016.1"/>
    </source>
</evidence>